<dbReference type="AlphaFoldDB" id="A0A7W7KA28"/>
<feature type="transmembrane region" description="Helical" evidence="8">
    <location>
        <begin position="383"/>
        <end position="401"/>
    </location>
</feature>
<proteinExistence type="inferred from homology"/>
<keyword evidence="6 8" id="KW-0472">Membrane</keyword>
<dbReference type="Pfam" id="PF09594">
    <property type="entry name" value="GT87"/>
    <property type="match status" value="1"/>
</dbReference>
<accession>A0A7W7KA28</accession>
<dbReference type="GO" id="GO:0005886">
    <property type="term" value="C:plasma membrane"/>
    <property type="evidence" value="ECO:0007669"/>
    <property type="project" value="UniProtKB-SubCell"/>
</dbReference>
<evidence type="ECO:0000256" key="4">
    <source>
        <dbReference type="ARBA" id="ARBA00022692"/>
    </source>
</evidence>
<name>A0A7W7KA28_9SPHN</name>
<dbReference type="InterPro" id="IPR018584">
    <property type="entry name" value="GT87"/>
</dbReference>
<comment type="caution">
    <text evidence="9">The sequence shown here is derived from an EMBL/GenBank/DDBJ whole genome shotgun (WGS) entry which is preliminary data.</text>
</comment>
<keyword evidence="4 8" id="KW-0812">Transmembrane</keyword>
<dbReference type="Proteomes" id="UP000555448">
    <property type="component" value="Unassembled WGS sequence"/>
</dbReference>
<feature type="transmembrane region" description="Helical" evidence="8">
    <location>
        <begin position="134"/>
        <end position="164"/>
    </location>
</feature>
<gene>
    <name evidence="9" type="ORF">HNO88_002312</name>
</gene>
<dbReference type="RefSeq" id="WP_184245178.1">
    <property type="nucleotide sequence ID" value="NZ_JACHLR010000009.1"/>
</dbReference>
<feature type="transmembrane region" description="Helical" evidence="8">
    <location>
        <begin position="203"/>
        <end position="223"/>
    </location>
</feature>
<feature type="transmembrane region" description="Helical" evidence="8">
    <location>
        <begin position="277"/>
        <end position="294"/>
    </location>
</feature>
<evidence type="ECO:0000313" key="9">
    <source>
        <dbReference type="EMBL" id="MBB4858986.1"/>
    </source>
</evidence>
<organism evidence="9 10">
    <name type="scientific">Novosphingobium chloroacetimidivorans</name>
    <dbReference type="NCBI Taxonomy" id="1428314"/>
    <lineage>
        <taxon>Bacteria</taxon>
        <taxon>Pseudomonadati</taxon>
        <taxon>Pseudomonadota</taxon>
        <taxon>Alphaproteobacteria</taxon>
        <taxon>Sphingomonadales</taxon>
        <taxon>Sphingomonadaceae</taxon>
        <taxon>Novosphingobium</taxon>
    </lineage>
</organism>
<evidence type="ECO:0000313" key="10">
    <source>
        <dbReference type="Proteomes" id="UP000555448"/>
    </source>
</evidence>
<keyword evidence="10" id="KW-1185">Reference proteome</keyword>
<evidence type="ECO:0000256" key="7">
    <source>
        <dbReference type="ARBA" id="ARBA00024033"/>
    </source>
</evidence>
<comment type="similarity">
    <text evidence="7">Belongs to the glycosyltransferase 87 family.</text>
</comment>
<keyword evidence="2" id="KW-1003">Cell membrane</keyword>
<evidence type="ECO:0000256" key="1">
    <source>
        <dbReference type="ARBA" id="ARBA00004651"/>
    </source>
</evidence>
<keyword evidence="5 8" id="KW-1133">Transmembrane helix</keyword>
<feature type="transmembrane region" description="Helical" evidence="8">
    <location>
        <begin position="176"/>
        <end position="196"/>
    </location>
</feature>
<feature type="transmembrane region" description="Helical" evidence="8">
    <location>
        <begin position="12"/>
        <end position="33"/>
    </location>
</feature>
<sequence>MDGSRADRHARWVRAWPLLLGALGLLLVLHHLAEFAQVLREGVGQASLTLDFRTYMCGSADLIRPYDICHNDEFVSGFVYPPPSILYFHALSRLPIQTAFLIHSGIVALCLAAACAMIVALLPEGRRHSWTAIVMGLGIAPIGTCLAAGQVNVLLMVSAVAGVWFASRQMPGRAGVAIALGFWLKIYPALVPALFLTRAKLPAAVATVLWTIAIGLAGLLWAAPELYRQYFVELLPHAQGYTMPGVAYSIAGAAAYIAAGGGAPVQHFVPIPEAVQWLSKAVLGAGILAAMAHQRLTQDSRPLDSLNVLLCASLIAAPNAWGYHYAMILPAIVAALAREFARPTWALPLVLGCWLALVVPGWTDPPGLIASQPLLNVPFRERYALAAAVLLVLTMLQLMPVRPAARSRQERS</sequence>
<evidence type="ECO:0000256" key="2">
    <source>
        <dbReference type="ARBA" id="ARBA00022475"/>
    </source>
</evidence>
<comment type="subcellular location">
    <subcellularLocation>
        <location evidence="1">Cell membrane</location>
        <topology evidence="1">Multi-pass membrane protein</topology>
    </subcellularLocation>
</comment>
<evidence type="ECO:0000256" key="3">
    <source>
        <dbReference type="ARBA" id="ARBA00022679"/>
    </source>
</evidence>
<feature type="transmembrane region" description="Helical" evidence="8">
    <location>
        <begin position="345"/>
        <end position="363"/>
    </location>
</feature>
<feature type="transmembrane region" description="Helical" evidence="8">
    <location>
        <begin position="306"/>
        <end position="333"/>
    </location>
</feature>
<keyword evidence="3" id="KW-0808">Transferase</keyword>
<feature type="transmembrane region" description="Helical" evidence="8">
    <location>
        <begin position="243"/>
        <end position="265"/>
    </location>
</feature>
<evidence type="ECO:0000256" key="6">
    <source>
        <dbReference type="ARBA" id="ARBA00023136"/>
    </source>
</evidence>
<evidence type="ECO:0000256" key="8">
    <source>
        <dbReference type="SAM" id="Phobius"/>
    </source>
</evidence>
<reference evidence="9 10" key="1">
    <citation type="submission" date="2020-08" db="EMBL/GenBank/DDBJ databases">
        <title>Functional genomics of gut bacteria from endangered species of beetles.</title>
        <authorList>
            <person name="Carlos-Shanley C."/>
        </authorList>
    </citation>
    <scope>NUCLEOTIDE SEQUENCE [LARGE SCALE GENOMIC DNA]</scope>
    <source>
        <strain evidence="9 10">S00245</strain>
    </source>
</reference>
<dbReference type="GO" id="GO:0016758">
    <property type="term" value="F:hexosyltransferase activity"/>
    <property type="evidence" value="ECO:0007669"/>
    <property type="project" value="InterPro"/>
</dbReference>
<dbReference type="EMBL" id="JACHLR010000009">
    <property type="protein sequence ID" value="MBB4858986.1"/>
    <property type="molecule type" value="Genomic_DNA"/>
</dbReference>
<protein>
    <submittedName>
        <fullName evidence="9">Putative membrane protein</fullName>
    </submittedName>
</protein>
<evidence type="ECO:0000256" key="5">
    <source>
        <dbReference type="ARBA" id="ARBA00022989"/>
    </source>
</evidence>
<feature type="transmembrane region" description="Helical" evidence="8">
    <location>
        <begin position="100"/>
        <end position="122"/>
    </location>
</feature>